<dbReference type="RefSeq" id="WP_085913060.1">
    <property type="nucleotide sequence ID" value="NZ_AP018920.1"/>
</dbReference>
<dbReference type="Proteomes" id="UP000194360">
    <property type="component" value="Unassembled WGS sequence"/>
</dbReference>
<dbReference type="STRING" id="2074.BG845_02820"/>
<dbReference type="OrthoDB" id="3831424at2"/>
<evidence type="ECO:0000313" key="2">
    <source>
        <dbReference type="Proteomes" id="UP000194360"/>
    </source>
</evidence>
<reference evidence="1 2" key="1">
    <citation type="submission" date="2016-09" db="EMBL/GenBank/DDBJ databases">
        <title>Pseudonocardia autotrophica DSM535, a candidate organism with high potential of specific P450 cytochromes.</title>
        <authorList>
            <person name="Grumaz C."/>
            <person name="Vainshtein Y."/>
            <person name="Kirstahler P."/>
            <person name="Sohn K."/>
        </authorList>
    </citation>
    <scope>NUCLEOTIDE SEQUENCE [LARGE SCALE GENOMIC DNA]</scope>
    <source>
        <strain evidence="1 2">DSM 535</strain>
    </source>
</reference>
<evidence type="ECO:0000313" key="1">
    <source>
        <dbReference type="EMBL" id="OSY40416.1"/>
    </source>
</evidence>
<protein>
    <submittedName>
        <fullName evidence="1">Uncharacterized protein</fullName>
    </submittedName>
</protein>
<accession>A0A1Y2MYX9</accession>
<sequence>MAPATPHDGRYSPPVLADVAGPAALAAHAERSDVTGYVLGVVEASTDEYARAYARTPPAELLTDVRVLARHVGALLDGRTTPAQRRCLMVAGGWLALLAATLYVDLGARRSAAGARTAAATLGREAEHDEIAAWSIEIDTWAALVDQD</sequence>
<comment type="caution">
    <text evidence="1">The sequence shown here is derived from an EMBL/GenBank/DDBJ whole genome shotgun (WGS) entry which is preliminary data.</text>
</comment>
<proteinExistence type="predicted"/>
<dbReference type="AlphaFoldDB" id="A0A1Y2MYX9"/>
<name>A0A1Y2MYX9_PSEAH</name>
<dbReference type="EMBL" id="MIGB01000013">
    <property type="protein sequence ID" value="OSY40416.1"/>
    <property type="molecule type" value="Genomic_DNA"/>
</dbReference>
<gene>
    <name evidence="1" type="ORF">BG845_02820</name>
</gene>
<organism evidence="1 2">
    <name type="scientific">Pseudonocardia autotrophica</name>
    <name type="common">Amycolata autotrophica</name>
    <name type="synonym">Nocardia autotrophica</name>
    <dbReference type="NCBI Taxonomy" id="2074"/>
    <lineage>
        <taxon>Bacteria</taxon>
        <taxon>Bacillati</taxon>
        <taxon>Actinomycetota</taxon>
        <taxon>Actinomycetes</taxon>
        <taxon>Pseudonocardiales</taxon>
        <taxon>Pseudonocardiaceae</taxon>
        <taxon>Pseudonocardia</taxon>
    </lineage>
</organism>
<keyword evidence="2" id="KW-1185">Reference proteome</keyword>